<evidence type="ECO:0000313" key="2">
    <source>
        <dbReference type="Proteomes" id="UP000248340"/>
    </source>
</evidence>
<keyword evidence="2" id="KW-1185">Reference proteome</keyword>
<dbReference type="EMBL" id="KZ821709">
    <property type="protein sequence ID" value="PYH80571.1"/>
    <property type="molecule type" value="Genomic_DNA"/>
</dbReference>
<dbReference type="InterPro" id="IPR011009">
    <property type="entry name" value="Kinase-like_dom_sf"/>
</dbReference>
<dbReference type="VEuPathDB" id="FungiDB:BO82DRAFT_286313"/>
<evidence type="ECO:0000313" key="1">
    <source>
        <dbReference type="EMBL" id="PYH80571.1"/>
    </source>
</evidence>
<dbReference type="GeneID" id="37134281"/>
<sequence length="269" mass="30305">MPMHPVVLFMEVDDDDSFSSEYRVQIGNCVNYLIISPNTFDKDRLSFSVQSLPALPWNGDWTMAHISRDDISGELRTSISTRPLAGVRYQRHDIMADCLDLMNSKMLTAMAFEAVRYSITPSSDRLPVTTVIAKIARFEWEIPRIERESRAYQLLDGSGLAPPFLGHIRENGRIIGFLLKKVKGCHATIQDLKICEAAPGNFRKLGLLHGDVNRYNFLVTQEGVKLLDFECFQVNASSQSMHRELGSIRMKLMEISGRGGGFVTQDDSN</sequence>
<dbReference type="Proteomes" id="UP000248340">
    <property type="component" value="Unassembled WGS sequence"/>
</dbReference>
<proteinExistence type="predicted"/>
<name>A0A319C9M0_9EURO</name>
<dbReference type="RefSeq" id="XP_025490771.1">
    <property type="nucleotide sequence ID" value="XM_025631540.1"/>
</dbReference>
<gene>
    <name evidence="1" type="ORF">BO82DRAFT_286313</name>
</gene>
<reference evidence="1 2" key="1">
    <citation type="submission" date="2016-12" db="EMBL/GenBank/DDBJ databases">
        <title>The genomes of Aspergillus section Nigri reveals drivers in fungal speciation.</title>
        <authorList>
            <consortium name="DOE Joint Genome Institute"/>
            <person name="Vesth T.C."/>
            <person name="Nybo J."/>
            <person name="Theobald S."/>
            <person name="Brandl J."/>
            <person name="Frisvad J.C."/>
            <person name="Nielsen K.F."/>
            <person name="Lyhne E.K."/>
            <person name="Kogle M.E."/>
            <person name="Kuo A."/>
            <person name="Riley R."/>
            <person name="Clum A."/>
            <person name="Nolan M."/>
            <person name="Lipzen A."/>
            <person name="Salamov A."/>
            <person name="Henrissat B."/>
            <person name="Wiebenga A."/>
            <person name="De Vries R.P."/>
            <person name="Grigoriev I.V."/>
            <person name="Mortensen U.H."/>
            <person name="Andersen M.R."/>
            <person name="Baker S.E."/>
        </authorList>
    </citation>
    <scope>NUCLEOTIDE SEQUENCE [LARGE SCALE GENOMIC DNA]</scope>
    <source>
        <strain evidence="1 2">CBS 121591</strain>
    </source>
</reference>
<accession>A0A319C9M0</accession>
<dbReference type="AlphaFoldDB" id="A0A319C9M0"/>
<organism evidence="1 2">
    <name type="scientific">Aspergillus uvarum CBS 121591</name>
    <dbReference type="NCBI Taxonomy" id="1448315"/>
    <lineage>
        <taxon>Eukaryota</taxon>
        <taxon>Fungi</taxon>
        <taxon>Dikarya</taxon>
        <taxon>Ascomycota</taxon>
        <taxon>Pezizomycotina</taxon>
        <taxon>Eurotiomycetes</taxon>
        <taxon>Eurotiomycetidae</taxon>
        <taxon>Eurotiales</taxon>
        <taxon>Aspergillaceae</taxon>
        <taxon>Aspergillus</taxon>
        <taxon>Aspergillus subgen. Circumdati</taxon>
    </lineage>
</organism>
<dbReference type="OrthoDB" id="2687876at2759"/>
<evidence type="ECO:0008006" key="3">
    <source>
        <dbReference type="Google" id="ProtNLM"/>
    </source>
</evidence>
<dbReference type="SUPFAM" id="SSF56112">
    <property type="entry name" value="Protein kinase-like (PK-like)"/>
    <property type="match status" value="1"/>
</dbReference>
<protein>
    <recommendedName>
        <fullName evidence="3">Alpha-galactosidase A</fullName>
    </recommendedName>
</protein>
<dbReference type="STRING" id="1448315.A0A319C9M0"/>